<dbReference type="InterPro" id="IPR052019">
    <property type="entry name" value="F420H2_bilvrd_red/Heme_oxyg"/>
</dbReference>
<evidence type="ECO:0000256" key="1">
    <source>
        <dbReference type="ARBA" id="ARBA00023002"/>
    </source>
</evidence>
<gene>
    <name evidence="3" type="ORF">A3G31_10635</name>
</gene>
<comment type="caution">
    <text evidence="3">The sequence shown here is derived from an EMBL/GenBank/DDBJ whole genome shotgun (WGS) entry which is preliminary data.</text>
</comment>
<name>A0A1F7SF80_9BACT</name>
<sequence>MELTPELKKEILDSYMKGLGLEPAKPSREELENEIVNYLKLNNVCVLCTVNKEGVPRATAVDYKNDGMTIYIMTEGGGKIDNIRENSRVALSIYSPHRTMRAVRGINYEGEAKIYTVQHKEEIMKAFQLFKEEIESFKKEMKGINPPPPQLMKLIKITPKKVRYICFAKGIGETEWIASE</sequence>
<dbReference type="SUPFAM" id="SSF50475">
    <property type="entry name" value="FMN-binding split barrel"/>
    <property type="match status" value="1"/>
</dbReference>
<accession>A0A1F7SF80</accession>
<dbReference type="GO" id="GO:0070967">
    <property type="term" value="F:coenzyme F420 binding"/>
    <property type="evidence" value="ECO:0007669"/>
    <property type="project" value="TreeGrafter"/>
</dbReference>
<protein>
    <recommendedName>
        <fullName evidence="2">Pyridoxamine 5'-phosphate oxidase N-terminal domain-containing protein</fullName>
    </recommendedName>
</protein>
<organism evidence="3 4">
    <name type="scientific">Candidatus Schekmanbacteria bacterium RIFCSPLOWO2_12_FULL_38_15</name>
    <dbReference type="NCBI Taxonomy" id="1817883"/>
    <lineage>
        <taxon>Bacteria</taxon>
        <taxon>Candidatus Schekmaniibacteriota</taxon>
    </lineage>
</organism>
<dbReference type="Gene3D" id="2.30.110.10">
    <property type="entry name" value="Electron Transport, Fmn-binding Protein, Chain A"/>
    <property type="match status" value="1"/>
</dbReference>
<evidence type="ECO:0000259" key="2">
    <source>
        <dbReference type="Pfam" id="PF01243"/>
    </source>
</evidence>
<dbReference type="STRING" id="1817883.A3G31_10635"/>
<proteinExistence type="predicted"/>
<dbReference type="AlphaFoldDB" id="A0A1F7SF80"/>
<dbReference type="InterPro" id="IPR011576">
    <property type="entry name" value="Pyridox_Oxase_N"/>
</dbReference>
<dbReference type="InterPro" id="IPR012349">
    <property type="entry name" value="Split_barrel_FMN-bd"/>
</dbReference>
<dbReference type="PANTHER" id="PTHR35176:SF6">
    <property type="entry name" value="HEME OXYGENASE HI_0854-RELATED"/>
    <property type="match status" value="1"/>
</dbReference>
<evidence type="ECO:0000313" key="3">
    <source>
        <dbReference type="EMBL" id="OGL52443.1"/>
    </source>
</evidence>
<dbReference type="GO" id="GO:0016627">
    <property type="term" value="F:oxidoreductase activity, acting on the CH-CH group of donors"/>
    <property type="evidence" value="ECO:0007669"/>
    <property type="project" value="TreeGrafter"/>
</dbReference>
<dbReference type="Pfam" id="PF01243">
    <property type="entry name" value="PNPOx_N"/>
    <property type="match status" value="1"/>
</dbReference>
<dbReference type="GO" id="GO:0005829">
    <property type="term" value="C:cytosol"/>
    <property type="evidence" value="ECO:0007669"/>
    <property type="project" value="TreeGrafter"/>
</dbReference>
<reference evidence="3 4" key="1">
    <citation type="journal article" date="2016" name="Nat. Commun.">
        <title>Thousands of microbial genomes shed light on interconnected biogeochemical processes in an aquifer system.</title>
        <authorList>
            <person name="Anantharaman K."/>
            <person name="Brown C.T."/>
            <person name="Hug L.A."/>
            <person name="Sharon I."/>
            <person name="Castelle C.J."/>
            <person name="Probst A.J."/>
            <person name="Thomas B.C."/>
            <person name="Singh A."/>
            <person name="Wilkins M.J."/>
            <person name="Karaoz U."/>
            <person name="Brodie E.L."/>
            <person name="Williams K.H."/>
            <person name="Hubbard S.S."/>
            <person name="Banfield J.F."/>
        </authorList>
    </citation>
    <scope>NUCLEOTIDE SEQUENCE [LARGE SCALE GENOMIC DNA]</scope>
</reference>
<dbReference type="EMBL" id="MGDI01000031">
    <property type="protein sequence ID" value="OGL52443.1"/>
    <property type="molecule type" value="Genomic_DNA"/>
</dbReference>
<dbReference type="PANTHER" id="PTHR35176">
    <property type="entry name" value="HEME OXYGENASE HI_0854-RELATED"/>
    <property type="match status" value="1"/>
</dbReference>
<keyword evidence="1" id="KW-0560">Oxidoreductase</keyword>
<dbReference type="Proteomes" id="UP000178082">
    <property type="component" value="Unassembled WGS sequence"/>
</dbReference>
<feature type="domain" description="Pyridoxamine 5'-phosphate oxidase N-terminal" evidence="2">
    <location>
        <begin position="32"/>
        <end position="166"/>
    </location>
</feature>
<evidence type="ECO:0000313" key="4">
    <source>
        <dbReference type="Proteomes" id="UP000178082"/>
    </source>
</evidence>